<dbReference type="InterPro" id="IPR004089">
    <property type="entry name" value="MCPsignal_dom"/>
</dbReference>
<dbReference type="GO" id="GO:0006935">
    <property type="term" value="P:chemotaxis"/>
    <property type="evidence" value="ECO:0007669"/>
    <property type="project" value="InterPro"/>
</dbReference>
<keyword evidence="9" id="KW-1185">Reference proteome</keyword>
<keyword evidence="2 4" id="KW-0807">Transducer</keyword>
<comment type="caution">
    <text evidence="8">The sequence shown here is derived from an EMBL/GenBank/DDBJ whole genome shotgun (WGS) entry which is preliminary data.</text>
</comment>
<protein>
    <submittedName>
        <fullName evidence="8">Methyl-accepting chemotaxis protein</fullName>
    </submittedName>
</protein>
<name>A0A063Y3L5_9GAMM</name>
<dbReference type="PROSITE" id="PS50112">
    <property type="entry name" value="PAS"/>
    <property type="match status" value="1"/>
</dbReference>
<dbReference type="PROSITE" id="PS50113">
    <property type="entry name" value="PAC"/>
    <property type="match status" value="1"/>
</dbReference>
<feature type="domain" description="Methyl-accepting transducer" evidence="5">
    <location>
        <begin position="144"/>
        <end position="226"/>
    </location>
</feature>
<proteinExistence type="inferred from homology"/>
<dbReference type="Pfam" id="PF00015">
    <property type="entry name" value="MCPsignal"/>
    <property type="match status" value="1"/>
</dbReference>
<dbReference type="Proteomes" id="UP000027318">
    <property type="component" value="Unassembled WGS sequence"/>
</dbReference>
<dbReference type="SUPFAM" id="SSF58104">
    <property type="entry name" value="Methyl-accepting chemotaxis protein (MCP) signaling domain"/>
    <property type="match status" value="1"/>
</dbReference>
<feature type="domain" description="PAS" evidence="6">
    <location>
        <begin position="33"/>
        <end position="87"/>
    </location>
</feature>
<sequence length="226" mass="25119">MTQPDLQTAADTVQVYDSITRRMNGFLYRCRNDEHYTMLVMSGRVKDVTGYALEELLNNRKASYVSLIHPDDVASVDAAVEAGVQSRQNWDIDYRIRTATGALQWVNEHGGAVFDKTGELAFLEGVVVDIEQRKEEERQRDANLKQVAGVSANIISETQKILYMLKSLRLLSLNASIEAARAGEAGRGFAVVAEHVKELAENTGKSAEYINELIGELERQLGSGKR</sequence>
<dbReference type="InterPro" id="IPR004090">
    <property type="entry name" value="Chemotax_Me-accpt_rcpt"/>
</dbReference>
<evidence type="ECO:0000256" key="3">
    <source>
        <dbReference type="ARBA" id="ARBA00029447"/>
    </source>
</evidence>
<dbReference type="STRING" id="267850.ADINL_0871"/>
<dbReference type="InterPro" id="IPR001610">
    <property type="entry name" value="PAC"/>
</dbReference>
<dbReference type="Gene3D" id="3.30.450.20">
    <property type="entry name" value="PAS domain"/>
    <property type="match status" value="1"/>
</dbReference>
<dbReference type="PANTHER" id="PTHR32089:SF112">
    <property type="entry name" value="LYSOZYME-LIKE PROTEIN-RELATED"/>
    <property type="match status" value="1"/>
</dbReference>
<dbReference type="InterPro" id="IPR013655">
    <property type="entry name" value="PAS_fold_3"/>
</dbReference>
<accession>A0A063Y3L5</accession>
<dbReference type="GO" id="GO:0016020">
    <property type="term" value="C:membrane"/>
    <property type="evidence" value="ECO:0007669"/>
    <property type="project" value="UniProtKB-SubCell"/>
</dbReference>
<comment type="similarity">
    <text evidence="3">Belongs to the methyl-accepting chemotaxis (MCP) protein family.</text>
</comment>
<evidence type="ECO:0000256" key="1">
    <source>
        <dbReference type="ARBA" id="ARBA00004370"/>
    </source>
</evidence>
<dbReference type="PRINTS" id="PR00260">
    <property type="entry name" value="CHEMTRNSDUCR"/>
</dbReference>
<evidence type="ECO:0000256" key="2">
    <source>
        <dbReference type="ARBA" id="ARBA00023224"/>
    </source>
</evidence>
<reference evidence="8 9" key="1">
    <citation type="journal article" date="2005" name="Int. J. Syst. Evol. Microbiol.">
        <title>Nitrincola lacisaponensis gen. nov., sp. nov., a novel alkaliphilic bacterium isolated from an alkaline, saline lake.</title>
        <authorList>
            <person name="Dimitriu P.A."/>
            <person name="Shukla S.K."/>
            <person name="Conradt J."/>
            <person name="Marquez M.C."/>
            <person name="Ventosa A."/>
            <person name="Maglia A."/>
            <person name="Peyton B.M."/>
            <person name="Pinkart H.C."/>
            <person name="Mormile M.R."/>
        </authorList>
    </citation>
    <scope>NUCLEOTIDE SEQUENCE [LARGE SCALE GENOMIC DNA]</scope>
    <source>
        <strain evidence="8 9">4CA</strain>
    </source>
</reference>
<evidence type="ECO:0000313" key="8">
    <source>
        <dbReference type="EMBL" id="KDE40279.1"/>
    </source>
</evidence>
<dbReference type="GO" id="GO:0004888">
    <property type="term" value="F:transmembrane signaling receptor activity"/>
    <property type="evidence" value="ECO:0007669"/>
    <property type="project" value="InterPro"/>
</dbReference>
<dbReference type="EMBL" id="JMSZ01000016">
    <property type="protein sequence ID" value="KDE40279.1"/>
    <property type="molecule type" value="Genomic_DNA"/>
</dbReference>
<dbReference type="InterPro" id="IPR035965">
    <property type="entry name" value="PAS-like_dom_sf"/>
</dbReference>
<comment type="subcellular location">
    <subcellularLocation>
        <location evidence="1">Membrane</location>
    </subcellularLocation>
</comment>
<evidence type="ECO:0000259" key="5">
    <source>
        <dbReference type="PROSITE" id="PS50111"/>
    </source>
</evidence>
<dbReference type="InterPro" id="IPR000700">
    <property type="entry name" value="PAS-assoc_C"/>
</dbReference>
<dbReference type="Pfam" id="PF08447">
    <property type="entry name" value="PAS_3"/>
    <property type="match status" value="1"/>
</dbReference>
<evidence type="ECO:0000259" key="7">
    <source>
        <dbReference type="PROSITE" id="PS50113"/>
    </source>
</evidence>
<dbReference type="AlphaFoldDB" id="A0A063Y3L5"/>
<dbReference type="SUPFAM" id="SSF55785">
    <property type="entry name" value="PYP-like sensor domain (PAS domain)"/>
    <property type="match status" value="1"/>
</dbReference>
<dbReference type="SMART" id="SM00086">
    <property type="entry name" value="PAC"/>
    <property type="match status" value="1"/>
</dbReference>
<evidence type="ECO:0000256" key="4">
    <source>
        <dbReference type="PROSITE-ProRule" id="PRU00284"/>
    </source>
</evidence>
<evidence type="ECO:0000259" key="6">
    <source>
        <dbReference type="PROSITE" id="PS50112"/>
    </source>
</evidence>
<dbReference type="Gene3D" id="6.10.250.3200">
    <property type="match status" value="1"/>
</dbReference>
<organism evidence="8 9">
    <name type="scientific">Nitrincola lacisaponensis</name>
    <dbReference type="NCBI Taxonomy" id="267850"/>
    <lineage>
        <taxon>Bacteria</taxon>
        <taxon>Pseudomonadati</taxon>
        <taxon>Pseudomonadota</taxon>
        <taxon>Gammaproteobacteria</taxon>
        <taxon>Oceanospirillales</taxon>
        <taxon>Oceanospirillaceae</taxon>
        <taxon>Nitrincola</taxon>
    </lineage>
</organism>
<feature type="domain" description="PAC" evidence="7">
    <location>
        <begin position="90"/>
        <end position="142"/>
    </location>
</feature>
<gene>
    <name evidence="8" type="ORF">ADINL_0871</name>
</gene>
<evidence type="ECO:0000313" key="9">
    <source>
        <dbReference type="Proteomes" id="UP000027318"/>
    </source>
</evidence>
<dbReference type="PANTHER" id="PTHR32089">
    <property type="entry name" value="METHYL-ACCEPTING CHEMOTAXIS PROTEIN MCPB"/>
    <property type="match status" value="1"/>
</dbReference>
<dbReference type="RefSeq" id="WP_051632558.1">
    <property type="nucleotide sequence ID" value="NZ_JMSZ01000016.1"/>
</dbReference>
<dbReference type="GO" id="GO:0007165">
    <property type="term" value="P:signal transduction"/>
    <property type="evidence" value="ECO:0007669"/>
    <property type="project" value="UniProtKB-KW"/>
</dbReference>
<dbReference type="NCBIfam" id="TIGR00229">
    <property type="entry name" value="sensory_box"/>
    <property type="match status" value="1"/>
</dbReference>
<dbReference type="InterPro" id="IPR000014">
    <property type="entry name" value="PAS"/>
</dbReference>
<dbReference type="PROSITE" id="PS50111">
    <property type="entry name" value="CHEMOTAXIS_TRANSDUC_2"/>
    <property type="match status" value="1"/>
</dbReference>
<dbReference type="CDD" id="cd00130">
    <property type="entry name" value="PAS"/>
    <property type="match status" value="1"/>
</dbReference>
<dbReference type="OrthoDB" id="7345156at2"/>